<dbReference type="EMBL" id="JAAMAY010000027">
    <property type="protein sequence ID" value="NTC29754.1"/>
    <property type="molecule type" value="Genomic_DNA"/>
</dbReference>
<dbReference type="InterPro" id="IPR009862">
    <property type="entry name" value="DUF1419"/>
</dbReference>
<accession>A0AA44J9I9</accession>
<comment type="caution">
    <text evidence="1">The sequence shown here is derived from an EMBL/GenBank/DDBJ whole genome shotgun (WGS) entry which is preliminary data.</text>
</comment>
<protein>
    <submittedName>
        <fullName evidence="1">DUF1419 domain-containing protein</fullName>
    </submittedName>
</protein>
<organism evidence="1 2">
    <name type="scientific">Agrobacterium tumefaciens</name>
    <dbReference type="NCBI Taxonomy" id="358"/>
    <lineage>
        <taxon>Bacteria</taxon>
        <taxon>Pseudomonadati</taxon>
        <taxon>Pseudomonadota</taxon>
        <taxon>Alphaproteobacteria</taxon>
        <taxon>Hyphomicrobiales</taxon>
        <taxon>Rhizobiaceae</taxon>
        <taxon>Rhizobium/Agrobacterium group</taxon>
        <taxon>Agrobacterium</taxon>
        <taxon>Agrobacterium tumefaciens complex</taxon>
    </lineage>
</organism>
<evidence type="ECO:0000313" key="2">
    <source>
        <dbReference type="Proteomes" id="UP000702952"/>
    </source>
</evidence>
<dbReference type="Proteomes" id="UP000702952">
    <property type="component" value="Unassembled WGS sequence"/>
</dbReference>
<proteinExistence type="predicted"/>
<evidence type="ECO:0000313" key="1">
    <source>
        <dbReference type="EMBL" id="NTC29754.1"/>
    </source>
</evidence>
<reference evidence="1" key="1">
    <citation type="journal article" date="2020" name="Science">
        <title>Unexpected conservation and global transmission of agrobacterial virulence plasmids.</title>
        <authorList>
            <person name="Weisberg A.J."/>
            <person name="Davis E.W. 2nd"/>
            <person name="Tabima J."/>
            <person name="Belcher M.S."/>
            <person name="Miller M."/>
            <person name="Kuo C.H."/>
            <person name="Loper J.E."/>
            <person name="Grunwald N.J."/>
            <person name="Putnam M.L."/>
            <person name="Chang J.H."/>
        </authorList>
    </citation>
    <scope>NUCLEOTIDE SEQUENCE</scope>
    <source>
        <strain evidence="1">17-1853-1a</strain>
    </source>
</reference>
<gene>
    <name evidence="1" type="ORF">G6M46_16610</name>
</gene>
<name>A0AA44J9I9_AGRTU</name>
<sequence>MTDPTAPRKVFEGLASRAEFYAMMNRHNQAPSGALRASGGLYAGEWFEITEADHDRMFDILPPLFLRGDHFAMREFQAAQVTSVLFALKLDDRFRWFHSYCDLADAASIGRMRAEIVARESRPVRAMSRAEKLEHIWSITTAEFRAYADRRFVPGFAGERIVTVFCTTRGKLWKRLSDLTDAEIAAKLPVQFRRLVDAAA</sequence>
<dbReference type="AlphaFoldDB" id="A0AA44J9I9"/>
<dbReference type="RefSeq" id="WP_174018847.1">
    <property type="nucleotide sequence ID" value="NZ_JAAMAW010000021.1"/>
</dbReference>
<dbReference type="Pfam" id="PF07215">
    <property type="entry name" value="DUF1419"/>
    <property type="match status" value="1"/>
</dbReference>